<dbReference type="Pfam" id="PF07859">
    <property type="entry name" value="Abhydrolase_3"/>
    <property type="match status" value="1"/>
</dbReference>
<name>A0A2R4BMK7_THAAR</name>
<evidence type="ECO:0000259" key="3">
    <source>
        <dbReference type="Pfam" id="PF07859"/>
    </source>
</evidence>
<protein>
    <submittedName>
        <fullName evidence="4">Alpha/beta hydrolase fold-3 domain protein</fullName>
    </submittedName>
</protein>
<sequence>MPLTPAARSLLDMIYRVGAPRFHELSVAQARRSFEKLQFAFCPDAPAVASTFEVPIPRPDGSVLLARLYRPLSSRPAEHLPVLVYFHGGGWCVGDVPSYDALCRELANASACAVLSVDYRLAPEHPFPAAVDDARLAFDWVAGHAETLGIDAGRIALGGDSAGGNLAIATALARREAGGLQPRFLLLIYPSTEIVSTRASRARYAEGFFLDRESLRWFFERYLPQGNSEDWRASPMRAPSLAGLPPMLLIGAEFDPLIDDCAAFAARVNAEGGVVDFVETAGMVHGFITLGKLFPEAGEAVQRAAAALRRHLLETD</sequence>
<dbReference type="GO" id="GO:0016787">
    <property type="term" value="F:hydrolase activity"/>
    <property type="evidence" value="ECO:0007669"/>
    <property type="project" value="UniProtKB-KW"/>
</dbReference>
<dbReference type="FunFam" id="3.40.50.1820:FF:000089">
    <property type="entry name" value="Alpha/beta hydrolase"/>
    <property type="match status" value="1"/>
</dbReference>
<dbReference type="Gene3D" id="3.40.50.1820">
    <property type="entry name" value="alpha/beta hydrolase"/>
    <property type="match status" value="1"/>
</dbReference>
<evidence type="ECO:0000256" key="1">
    <source>
        <dbReference type="ARBA" id="ARBA00010515"/>
    </source>
</evidence>
<gene>
    <name evidence="4" type="ORF">Tharo_1499</name>
</gene>
<dbReference type="Proteomes" id="UP000241885">
    <property type="component" value="Chromosome"/>
</dbReference>
<dbReference type="InterPro" id="IPR050300">
    <property type="entry name" value="GDXG_lipolytic_enzyme"/>
</dbReference>
<comment type="similarity">
    <text evidence="1">Belongs to the 'GDXG' lipolytic enzyme family.</text>
</comment>
<dbReference type="OrthoDB" id="9794445at2"/>
<accession>A0A2R4BMK7</accession>
<dbReference type="RefSeq" id="WP_107220672.1">
    <property type="nucleotide sequence ID" value="NZ_CP028339.1"/>
</dbReference>
<dbReference type="PANTHER" id="PTHR48081:SF8">
    <property type="entry name" value="ALPHA_BETA HYDROLASE FOLD-3 DOMAIN-CONTAINING PROTEIN-RELATED"/>
    <property type="match status" value="1"/>
</dbReference>
<dbReference type="KEGG" id="tak:Tharo_1499"/>
<evidence type="ECO:0000313" key="4">
    <source>
        <dbReference type="EMBL" id="AVR88423.1"/>
    </source>
</evidence>
<dbReference type="SUPFAM" id="SSF53474">
    <property type="entry name" value="alpha/beta-Hydrolases"/>
    <property type="match status" value="1"/>
</dbReference>
<organism evidence="4 5">
    <name type="scientific">Thauera aromatica K172</name>
    <dbReference type="NCBI Taxonomy" id="44139"/>
    <lineage>
        <taxon>Bacteria</taxon>
        <taxon>Pseudomonadati</taxon>
        <taxon>Pseudomonadota</taxon>
        <taxon>Betaproteobacteria</taxon>
        <taxon>Rhodocyclales</taxon>
        <taxon>Zoogloeaceae</taxon>
        <taxon>Thauera</taxon>
    </lineage>
</organism>
<dbReference type="PANTHER" id="PTHR48081">
    <property type="entry name" value="AB HYDROLASE SUPERFAMILY PROTEIN C4A8.06C"/>
    <property type="match status" value="1"/>
</dbReference>
<keyword evidence="2 4" id="KW-0378">Hydrolase</keyword>
<evidence type="ECO:0000313" key="5">
    <source>
        <dbReference type="Proteomes" id="UP000241885"/>
    </source>
</evidence>
<reference evidence="4 5" key="1">
    <citation type="submission" date="2018-03" db="EMBL/GenBank/DDBJ databases">
        <title>Complete genome sequence of Thauera aromatica, a model organism for studying aromatic compound degradation under denitrifying conditions.</title>
        <authorList>
            <person name="Lo H.-Y."/>
            <person name="Goris T."/>
            <person name="Boll M."/>
            <person name="Mueller J.A."/>
        </authorList>
    </citation>
    <scope>NUCLEOTIDE SEQUENCE [LARGE SCALE GENOMIC DNA]</scope>
    <source>
        <strain evidence="4 5">K172</strain>
    </source>
</reference>
<keyword evidence="5" id="KW-1185">Reference proteome</keyword>
<feature type="domain" description="Alpha/beta hydrolase fold-3" evidence="3">
    <location>
        <begin position="83"/>
        <end position="288"/>
    </location>
</feature>
<evidence type="ECO:0000256" key="2">
    <source>
        <dbReference type="ARBA" id="ARBA00022801"/>
    </source>
</evidence>
<dbReference type="AlphaFoldDB" id="A0A2R4BMK7"/>
<proteinExistence type="inferred from homology"/>
<dbReference type="InterPro" id="IPR029058">
    <property type="entry name" value="AB_hydrolase_fold"/>
</dbReference>
<dbReference type="EMBL" id="CP028339">
    <property type="protein sequence ID" value="AVR88423.1"/>
    <property type="molecule type" value="Genomic_DNA"/>
</dbReference>
<dbReference type="InterPro" id="IPR013094">
    <property type="entry name" value="AB_hydrolase_3"/>
</dbReference>